<evidence type="ECO:0000313" key="3">
    <source>
        <dbReference type="Proteomes" id="UP000215914"/>
    </source>
</evidence>
<evidence type="ECO:0000313" key="2">
    <source>
        <dbReference type="EMBL" id="KAF5780351.1"/>
    </source>
</evidence>
<keyword evidence="1" id="KW-0472">Membrane</keyword>
<sequence>MMMIIIITAATLRPKSGPITSANTRTYVELLIGPPIQVVDMGGLVLKGGRHTRVSEYSHIIILHILQEAHARQIESNHKQPHLQKLTFVRIHIQTSIIYNSYLIDQFLTIHIYNSYLIIYVTLIHQSLLIIHNLLRSLRYNPYYHTTFQ</sequence>
<dbReference type="AlphaFoldDB" id="A0A9K3MYH8"/>
<accession>A0A9K3MYH8</accession>
<keyword evidence="1" id="KW-0812">Transmembrane</keyword>
<name>A0A9K3MYH8_HELAN</name>
<dbReference type="Gramene" id="mRNA:HanXRQr2_Chr11g0470871">
    <property type="protein sequence ID" value="CDS:HanXRQr2_Chr11g0470871.1"/>
    <property type="gene ID" value="HanXRQr2_Chr11g0470871"/>
</dbReference>
<keyword evidence="1" id="KW-1133">Transmembrane helix</keyword>
<feature type="transmembrane region" description="Helical" evidence="1">
    <location>
        <begin position="117"/>
        <end position="135"/>
    </location>
</feature>
<protein>
    <submittedName>
        <fullName evidence="2">Uncharacterized protein</fullName>
    </submittedName>
</protein>
<evidence type="ECO:0000256" key="1">
    <source>
        <dbReference type="SAM" id="Phobius"/>
    </source>
</evidence>
<dbReference type="EMBL" id="MNCJ02000326">
    <property type="protein sequence ID" value="KAF5780351.1"/>
    <property type="molecule type" value="Genomic_DNA"/>
</dbReference>
<organism evidence="2 3">
    <name type="scientific">Helianthus annuus</name>
    <name type="common">Common sunflower</name>
    <dbReference type="NCBI Taxonomy" id="4232"/>
    <lineage>
        <taxon>Eukaryota</taxon>
        <taxon>Viridiplantae</taxon>
        <taxon>Streptophyta</taxon>
        <taxon>Embryophyta</taxon>
        <taxon>Tracheophyta</taxon>
        <taxon>Spermatophyta</taxon>
        <taxon>Magnoliopsida</taxon>
        <taxon>eudicotyledons</taxon>
        <taxon>Gunneridae</taxon>
        <taxon>Pentapetalae</taxon>
        <taxon>asterids</taxon>
        <taxon>campanulids</taxon>
        <taxon>Asterales</taxon>
        <taxon>Asteraceae</taxon>
        <taxon>Asteroideae</taxon>
        <taxon>Heliantheae alliance</taxon>
        <taxon>Heliantheae</taxon>
        <taxon>Helianthus</taxon>
    </lineage>
</organism>
<dbReference type="Proteomes" id="UP000215914">
    <property type="component" value="Unassembled WGS sequence"/>
</dbReference>
<proteinExistence type="predicted"/>
<gene>
    <name evidence="2" type="ORF">HanXRQr2_Chr11g0470871</name>
</gene>
<reference evidence="2" key="1">
    <citation type="journal article" date="2017" name="Nature">
        <title>The sunflower genome provides insights into oil metabolism, flowering and Asterid evolution.</title>
        <authorList>
            <person name="Badouin H."/>
            <person name="Gouzy J."/>
            <person name="Grassa C.J."/>
            <person name="Murat F."/>
            <person name="Staton S.E."/>
            <person name="Cottret L."/>
            <person name="Lelandais-Briere C."/>
            <person name="Owens G.L."/>
            <person name="Carrere S."/>
            <person name="Mayjonade B."/>
            <person name="Legrand L."/>
            <person name="Gill N."/>
            <person name="Kane N.C."/>
            <person name="Bowers J.E."/>
            <person name="Hubner S."/>
            <person name="Bellec A."/>
            <person name="Berard A."/>
            <person name="Berges H."/>
            <person name="Blanchet N."/>
            <person name="Boniface M.C."/>
            <person name="Brunel D."/>
            <person name="Catrice O."/>
            <person name="Chaidir N."/>
            <person name="Claudel C."/>
            <person name="Donnadieu C."/>
            <person name="Faraut T."/>
            <person name="Fievet G."/>
            <person name="Helmstetter N."/>
            <person name="King M."/>
            <person name="Knapp S.J."/>
            <person name="Lai Z."/>
            <person name="Le Paslier M.C."/>
            <person name="Lippi Y."/>
            <person name="Lorenzon L."/>
            <person name="Mandel J.R."/>
            <person name="Marage G."/>
            <person name="Marchand G."/>
            <person name="Marquand E."/>
            <person name="Bret-Mestries E."/>
            <person name="Morien E."/>
            <person name="Nambeesan S."/>
            <person name="Nguyen T."/>
            <person name="Pegot-Espagnet P."/>
            <person name="Pouilly N."/>
            <person name="Raftis F."/>
            <person name="Sallet E."/>
            <person name="Schiex T."/>
            <person name="Thomas J."/>
            <person name="Vandecasteele C."/>
            <person name="Vares D."/>
            <person name="Vear F."/>
            <person name="Vautrin S."/>
            <person name="Crespi M."/>
            <person name="Mangin B."/>
            <person name="Burke J.M."/>
            <person name="Salse J."/>
            <person name="Munos S."/>
            <person name="Vincourt P."/>
            <person name="Rieseberg L.H."/>
            <person name="Langlade N.B."/>
        </authorList>
    </citation>
    <scope>NUCLEOTIDE SEQUENCE</scope>
    <source>
        <tissue evidence="2">Leaves</tissue>
    </source>
</reference>
<comment type="caution">
    <text evidence="2">The sequence shown here is derived from an EMBL/GenBank/DDBJ whole genome shotgun (WGS) entry which is preliminary data.</text>
</comment>
<keyword evidence="3" id="KW-1185">Reference proteome</keyword>
<reference evidence="2" key="2">
    <citation type="submission" date="2020-06" db="EMBL/GenBank/DDBJ databases">
        <title>Helianthus annuus Genome sequencing and assembly Release 2.</title>
        <authorList>
            <person name="Gouzy J."/>
            <person name="Langlade N."/>
            <person name="Munos S."/>
        </authorList>
    </citation>
    <scope>NUCLEOTIDE SEQUENCE</scope>
    <source>
        <tissue evidence="2">Leaves</tissue>
    </source>
</reference>